<dbReference type="RefSeq" id="WP_256132149.1">
    <property type="nucleotide sequence ID" value="NZ_JANFXK010000009.1"/>
</dbReference>
<name>A0ABT1RP40_9FIRM</name>
<dbReference type="EMBL" id="JANFXK010000009">
    <property type="protein sequence ID" value="MCQ4636959.1"/>
    <property type="molecule type" value="Genomic_DNA"/>
</dbReference>
<gene>
    <name evidence="1" type="ORF">NE619_09465</name>
</gene>
<accession>A0ABT1RP40</accession>
<dbReference type="Proteomes" id="UP001524502">
    <property type="component" value="Unassembled WGS sequence"/>
</dbReference>
<sequence>MVKNSASSDFINMNLRQLGAASIQAIGSKMHLVTFEISDTVKVSYIYNVTRKDKFFLQRTEPYAIAKGKFADENEIVEFIQKDIESFRNAAGSRNFEKFSAIGKKLSNMIQNVEEMFLTCNVDGELLEDVSSRLDSIDLELKQIIQLSQKL</sequence>
<evidence type="ECO:0000313" key="2">
    <source>
        <dbReference type="Proteomes" id="UP001524502"/>
    </source>
</evidence>
<protein>
    <submittedName>
        <fullName evidence="1">Uncharacterized protein</fullName>
    </submittedName>
</protein>
<keyword evidence="2" id="KW-1185">Reference proteome</keyword>
<organism evidence="1 2">
    <name type="scientific">Anaerovorax odorimutans</name>
    <dbReference type="NCBI Taxonomy" id="109327"/>
    <lineage>
        <taxon>Bacteria</taxon>
        <taxon>Bacillati</taxon>
        <taxon>Bacillota</taxon>
        <taxon>Clostridia</taxon>
        <taxon>Peptostreptococcales</taxon>
        <taxon>Anaerovoracaceae</taxon>
        <taxon>Anaerovorax</taxon>
    </lineage>
</organism>
<reference evidence="1 2" key="1">
    <citation type="submission" date="2022-06" db="EMBL/GenBank/DDBJ databases">
        <title>Isolation of gut microbiota from human fecal samples.</title>
        <authorList>
            <person name="Pamer E.G."/>
            <person name="Barat B."/>
            <person name="Waligurski E."/>
            <person name="Medina S."/>
            <person name="Paddock L."/>
            <person name="Mostad J."/>
        </authorList>
    </citation>
    <scope>NUCLEOTIDE SEQUENCE [LARGE SCALE GENOMIC DNA]</scope>
    <source>
        <strain evidence="1 2">SL.3.17</strain>
    </source>
</reference>
<comment type="caution">
    <text evidence="1">The sequence shown here is derived from an EMBL/GenBank/DDBJ whole genome shotgun (WGS) entry which is preliminary data.</text>
</comment>
<proteinExistence type="predicted"/>
<evidence type="ECO:0000313" key="1">
    <source>
        <dbReference type="EMBL" id="MCQ4636959.1"/>
    </source>
</evidence>